<gene>
    <name evidence="2" type="ORF">L596_025444</name>
</gene>
<feature type="region of interest" description="Disordered" evidence="1">
    <location>
        <begin position="15"/>
        <end position="36"/>
    </location>
</feature>
<protein>
    <submittedName>
        <fullName evidence="2">Uncharacterized protein</fullName>
    </submittedName>
</protein>
<sequence length="82" mass="8722">MLRQAEQCFLAALGGGSQGHGAATEDDALDNDGNVLGGSVEVEREPAVVLTAFDPLYGRAQQHKHGVLSVFTRELVELQVQC</sequence>
<comment type="caution">
    <text evidence="2">The sequence shown here is derived from an EMBL/GenBank/DDBJ whole genome shotgun (WGS) entry which is preliminary data.</text>
</comment>
<organism evidence="2 3">
    <name type="scientific">Steinernema carpocapsae</name>
    <name type="common">Entomopathogenic nematode</name>
    <dbReference type="NCBI Taxonomy" id="34508"/>
    <lineage>
        <taxon>Eukaryota</taxon>
        <taxon>Metazoa</taxon>
        <taxon>Ecdysozoa</taxon>
        <taxon>Nematoda</taxon>
        <taxon>Chromadorea</taxon>
        <taxon>Rhabditida</taxon>
        <taxon>Tylenchina</taxon>
        <taxon>Panagrolaimomorpha</taxon>
        <taxon>Strongyloidoidea</taxon>
        <taxon>Steinernematidae</taxon>
        <taxon>Steinernema</taxon>
    </lineage>
</organism>
<accession>A0A4U5M7S8</accession>
<keyword evidence="3" id="KW-1185">Reference proteome</keyword>
<evidence type="ECO:0000313" key="3">
    <source>
        <dbReference type="Proteomes" id="UP000298663"/>
    </source>
</evidence>
<dbReference type="AlphaFoldDB" id="A0A4U5M7S8"/>
<proteinExistence type="predicted"/>
<name>A0A4U5M7S8_STECR</name>
<reference evidence="2 3" key="2">
    <citation type="journal article" date="2019" name="G3 (Bethesda)">
        <title>Hybrid Assembly of the Genome of the Entomopathogenic Nematode Steinernema carpocapsae Identifies the X-Chromosome.</title>
        <authorList>
            <person name="Serra L."/>
            <person name="Macchietto M."/>
            <person name="Macias-Munoz A."/>
            <person name="McGill C.J."/>
            <person name="Rodriguez I.M."/>
            <person name="Rodriguez B."/>
            <person name="Murad R."/>
            <person name="Mortazavi A."/>
        </authorList>
    </citation>
    <scope>NUCLEOTIDE SEQUENCE [LARGE SCALE GENOMIC DNA]</scope>
    <source>
        <strain evidence="2 3">ALL</strain>
    </source>
</reference>
<dbReference type="EMBL" id="AZBU02000009">
    <property type="protein sequence ID" value="TKR64979.1"/>
    <property type="molecule type" value="Genomic_DNA"/>
</dbReference>
<reference evidence="2 3" key="1">
    <citation type="journal article" date="2015" name="Genome Biol.">
        <title>Comparative genomics of Steinernema reveals deeply conserved gene regulatory networks.</title>
        <authorList>
            <person name="Dillman A.R."/>
            <person name="Macchietto M."/>
            <person name="Porter C.F."/>
            <person name="Rogers A."/>
            <person name="Williams B."/>
            <person name="Antoshechkin I."/>
            <person name="Lee M.M."/>
            <person name="Goodwin Z."/>
            <person name="Lu X."/>
            <person name="Lewis E.E."/>
            <person name="Goodrich-Blair H."/>
            <person name="Stock S.P."/>
            <person name="Adams B.J."/>
            <person name="Sternberg P.W."/>
            <person name="Mortazavi A."/>
        </authorList>
    </citation>
    <scope>NUCLEOTIDE SEQUENCE [LARGE SCALE GENOMIC DNA]</scope>
    <source>
        <strain evidence="2 3">ALL</strain>
    </source>
</reference>
<evidence type="ECO:0000313" key="2">
    <source>
        <dbReference type="EMBL" id="TKR64979.1"/>
    </source>
</evidence>
<dbReference type="Proteomes" id="UP000298663">
    <property type="component" value="Unassembled WGS sequence"/>
</dbReference>
<evidence type="ECO:0000256" key="1">
    <source>
        <dbReference type="SAM" id="MobiDB-lite"/>
    </source>
</evidence>